<dbReference type="EMBL" id="SRLO01000230">
    <property type="protein sequence ID" value="TNN65737.1"/>
    <property type="molecule type" value="Genomic_DNA"/>
</dbReference>
<dbReference type="AlphaFoldDB" id="A0A4Z2HIY5"/>
<keyword evidence="1" id="KW-0732">Signal</keyword>
<reference evidence="2 3" key="1">
    <citation type="submission" date="2019-03" db="EMBL/GenBank/DDBJ databases">
        <title>First draft genome of Liparis tanakae, snailfish: a comprehensive survey of snailfish specific genes.</title>
        <authorList>
            <person name="Kim W."/>
            <person name="Song I."/>
            <person name="Jeong J.-H."/>
            <person name="Kim D."/>
            <person name="Kim S."/>
            <person name="Ryu S."/>
            <person name="Song J.Y."/>
            <person name="Lee S.K."/>
        </authorList>
    </citation>
    <scope>NUCLEOTIDE SEQUENCE [LARGE SCALE GENOMIC DNA]</scope>
    <source>
        <tissue evidence="2">Muscle</tissue>
    </source>
</reference>
<evidence type="ECO:0000256" key="1">
    <source>
        <dbReference type="SAM" id="SignalP"/>
    </source>
</evidence>
<gene>
    <name evidence="2" type="ORF">EYF80_024030</name>
</gene>
<comment type="caution">
    <text evidence="2">The sequence shown here is derived from an EMBL/GenBank/DDBJ whole genome shotgun (WGS) entry which is preliminary data.</text>
</comment>
<organism evidence="2 3">
    <name type="scientific">Liparis tanakae</name>
    <name type="common">Tanaka's snailfish</name>
    <dbReference type="NCBI Taxonomy" id="230148"/>
    <lineage>
        <taxon>Eukaryota</taxon>
        <taxon>Metazoa</taxon>
        <taxon>Chordata</taxon>
        <taxon>Craniata</taxon>
        <taxon>Vertebrata</taxon>
        <taxon>Euteleostomi</taxon>
        <taxon>Actinopterygii</taxon>
        <taxon>Neopterygii</taxon>
        <taxon>Teleostei</taxon>
        <taxon>Neoteleostei</taxon>
        <taxon>Acanthomorphata</taxon>
        <taxon>Eupercaria</taxon>
        <taxon>Perciformes</taxon>
        <taxon>Cottioidei</taxon>
        <taxon>Cottales</taxon>
        <taxon>Liparidae</taxon>
        <taxon>Liparis</taxon>
    </lineage>
</organism>
<keyword evidence="3" id="KW-1185">Reference proteome</keyword>
<accession>A0A4Z2HIY5</accession>
<name>A0A4Z2HIY5_9TELE</name>
<sequence>MYFLILVMVVCEAPPAGEVQVKILSEPGIGIELILLRVSDLFPVNLFMCSRLRNWLSKEG</sequence>
<proteinExistence type="predicted"/>
<feature type="signal peptide" evidence="1">
    <location>
        <begin position="1"/>
        <end position="18"/>
    </location>
</feature>
<evidence type="ECO:0000313" key="2">
    <source>
        <dbReference type="EMBL" id="TNN65737.1"/>
    </source>
</evidence>
<dbReference type="Proteomes" id="UP000314294">
    <property type="component" value="Unassembled WGS sequence"/>
</dbReference>
<protein>
    <submittedName>
        <fullName evidence="2">Uncharacterized protein</fullName>
    </submittedName>
</protein>
<evidence type="ECO:0000313" key="3">
    <source>
        <dbReference type="Proteomes" id="UP000314294"/>
    </source>
</evidence>
<feature type="chain" id="PRO_5021314250" evidence="1">
    <location>
        <begin position="19"/>
        <end position="60"/>
    </location>
</feature>